<dbReference type="RefSeq" id="WP_167362048.1">
    <property type="nucleotide sequence ID" value="NZ_FNCO01000004.1"/>
</dbReference>
<dbReference type="Proteomes" id="UP000182894">
    <property type="component" value="Unassembled WGS sequence"/>
</dbReference>
<proteinExistence type="predicted"/>
<dbReference type="EMBL" id="FNCO01000004">
    <property type="protein sequence ID" value="SDH09419.1"/>
    <property type="molecule type" value="Genomic_DNA"/>
</dbReference>
<accession>A0A1G7ZL85</accession>
<evidence type="ECO:0000313" key="2">
    <source>
        <dbReference type="Proteomes" id="UP000182894"/>
    </source>
</evidence>
<gene>
    <name evidence="1" type="ORF">SAMN05216605_104307</name>
</gene>
<evidence type="ECO:0000313" key="1">
    <source>
        <dbReference type="EMBL" id="SDH09419.1"/>
    </source>
</evidence>
<keyword evidence="2" id="KW-1185">Reference proteome</keyword>
<organism evidence="1 2">
    <name type="scientific">Pseudomonas abietaniphila</name>
    <dbReference type="NCBI Taxonomy" id="89065"/>
    <lineage>
        <taxon>Bacteria</taxon>
        <taxon>Pseudomonadati</taxon>
        <taxon>Pseudomonadota</taxon>
        <taxon>Gammaproteobacteria</taxon>
        <taxon>Pseudomonadales</taxon>
        <taxon>Pseudomonadaceae</taxon>
        <taxon>Pseudomonas</taxon>
    </lineage>
</organism>
<sequence>MPVRGNDNDHSHEKAHEDNVKLLIALRRALGTHAKTPTQVQAVGGRNVGR</sequence>
<reference evidence="2" key="1">
    <citation type="submission" date="2016-10" db="EMBL/GenBank/DDBJ databases">
        <authorList>
            <person name="Varghese N."/>
            <person name="Submissions S."/>
        </authorList>
    </citation>
    <scope>NUCLEOTIDE SEQUENCE [LARGE SCALE GENOMIC DNA]</scope>
    <source>
        <strain evidence="2">ATCC 700689</strain>
    </source>
</reference>
<name>A0A1G7ZL85_9PSED</name>
<protein>
    <submittedName>
        <fullName evidence="1">Uncharacterized protein</fullName>
    </submittedName>
</protein>
<dbReference type="AlphaFoldDB" id="A0A1G7ZL85"/>